<sequence>MSRWKPDAAGRLAKAAIELFAEQGYEATTVAEIAERAGLTKRTFFRYYADKREVLFGGAQELENCWLAGMDAAPEDADPMAVVAAGFGPISDLFADRHPFARLRAGIVAENPDLQERELIKLHRLTGVLQHALAKRGVSDHAAALAAQAGVAVFHVAFGRWTRREAPTSLGALMDDSLDELRSVVTATATATT</sequence>
<keyword evidence="2 4" id="KW-0238">DNA-binding</keyword>
<gene>
    <name evidence="6" type="ORF">KDK95_18245</name>
</gene>
<keyword evidence="3" id="KW-0804">Transcription</keyword>
<dbReference type="RefSeq" id="WP_212519398.1">
    <property type="nucleotide sequence ID" value="NZ_JAGSOH010000052.1"/>
</dbReference>
<evidence type="ECO:0000313" key="6">
    <source>
        <dbReference type="EMBL" id="MBR7828261.1"/>
    </source>
</evidence>
<dbReference type="InterPro" id="IPR001647">
    <property type="entry name" value="HTH_TetR"/>
</dbReference>
<dbReference type="Proteomes" id="UP000676325">
    <property type="component" value="Unassembled WGS sequence"/>
</dbReference>
<keyword evidence="1" id="KW-0805">Transcription regulation</keyword>
<dbReference type="Gene3D" id="1.10.357.10">
    <property type="entry name" value="Tetracycline Repressor, domain 2"/>
    <property type="match status" value="1"/>
</dbReference>
<dbReference type="SUPFAM" id="SSF46689">
    <property type="entry name" value="Homeodomain-like"/>
    <property type="match status" value="1"/>
</dbReference>
<dbReference type="InterPro" id="IPR041347">
    <property type="entry name" value="MftR_C"/>
</dbReference>
<dbReference type="GO" id="GO:0000976">
    <property type="term" value="F:transcription cis-regulatory region binding"/>
    <property type="evidence" value="ECO:0007669"/>
    <property type="project" value="TreeGrafter"/>
</dbReference>
<name>A0A941EB47_9ACTN</name>
<evidence type="ECO:0000259" key="5">
    <source>
        <dbReference type="PROSITE" id="PS50977"/>
    </source>
</evidence>
<dbReference type="Pfam" id="PF00440">
    <property type="entry name" value="TetR_N"/>
    <property type="match status" value="1"/>
</dbReference>
<dbReference type="Pfam" id="PF17754">
    <property type="entry name" value="TetR_C_14"/>
    <property type="match status" value="1"/>
</dbReference>
<accession>A0A941EB47</accession>
<dbReference type="PANTHER" id="PTHR30055">
    <property type="entry name" value="HTH-TYPE TRANSCRIPTIONAL REGULATOR RUTR"/>
    <property type="match status" value="1"/>
</dbReference>
<evidence type="ECO:0000256" key="4">
    <source>
        <dbReference type="PROSITE-ProRule" id="PRU00335"/>
    </source>
</evidence>
<proteinExistence type="predicted"/>
<feature type="domain" description="HTH tetR-type" evidence="5">
    <location>
        <begin position="6"/>
        <end position="66"/>
    </location>
</feature>
<keyword evidence="7" id="KW-1185">Reference proteome</keyword>
<dbReference type="InterPro" id="IPR050109">
    <property type="entry name" value="HTH-type_TetR-like_transc_reg"/>
</dbReference>
<dbReference type="PROSITE" id="PS50977">
    <property type="entry name" value="HTH_TETR_2"/>
    <property type="match status" value="1"/>
</dbReference>
<feature type="DNA-binding region" description="H-T-H motif" evidence="4">
    <location>
        <begin position="29"/>
        <end position="48"/>
    </location>
</feature>
<organism evidence="6 7">
    <name type="scientific">Actinospica acidithermotolerans</name>
    <dbReference type="NCBI Taxonomy" id="2828514"/>
    <lineage>
        <taxon>Bacteria</taxon>
        <taxon>Bacillati</taxon>
        <taxon>Actinomycetota</taxon>
        <taxon>Actinomycetes</taxon>
        <taxon>Catenulisporales</taxon>
        <taxon>Actinospicaceae</taxon>
        <taxon>Actinospica</taxon>
    </lineage>
</organism>
<evidence type="ECO:0000256" key="2">
    <source>
        <dbReference type="ARBA" id="ARBA00023125"/>
    </source>
</evidence>
<evidence type="ECO:0000256" key="3">
    <source>
        <dbReference type="ARBA" id="ARBA00023163"/>
    </source>
</evidence>
<dbReference type="PANTHER" id="PTHR30055:SF238">
    <property type="entry name" value="MYCOFACTOCIN BIOSYNTHESIS TRANSCRIPTIONAL REGULATOR MFTR-RELATED"/>
    <property type="match status" value="1"/>
</dbReference>
<dbReference type="GO" id="GO:0003700">
    <property type="term" value="F:DNA-binding transcription factor activity"/>
    <property type="evidence" value="ECO:0007669"/>
    <property type="project" value="TreeGrafter"/>
</dbReference>
<evidence type="ECO:0000256" key="1">
    <source>
        <dbReference type="ARBA" id="ARBA00023015"/>
    </source>
</evidence>
<dbReference type="InterPro" id="IPR009057">
    <property type="entry name" value="Homeodomain-like_sf"/>
</dbReference>
<dbReference type="EMBL" id="JAGSOH010000052">
    <property type="protein sequence ID" value="MBR7828261.1"/>
    <property type="molecule type" value="Genomic_DNA"/>
</dbReference>
<dbReference type="AlphaFoldDB" id="A0A941EB47"/>
<comment type="caution">
    <text evidence="6">The sequence shown here is derived from an EMBL/GenBank/DDBJ whole genome shotgun (WGS) entry which is preliminary data.</text>
</comment>
<evidence type="ECO:0000313" key="7">
    <source>
        <dbReference type="Proteomes" id="UP000676325"/>
    </source>
</evidence>
<dbReference type="PRINTS" id="PR00455">
    <property type="entry name" value="HTHTETR"/>
</dbReference>
<reference evidence="6" key="1">
    <citation type="submission" date="2021-04" db="EMBL/GenBank/DDBJ databases">
        <title>Genome based classification of Actinospica acidithermotolerans sp. nov., an actinobacterium isolated from an Indonesian hot spring.</title>
        <authorList>
            <person name="Kusuma A.B."/>
            <person name="Putra K.E."/>
            <person name="Nafisah S."/>
            <person name="Loh J."/>
            <person name="Nouioui I."/>
            <person name="Goodfellow M."/>
        </authorList>
    </citation>
    <scope>NUCLEOTIDE SEQUENCE</scope>
    <source>
        <strain evidence="6">MGRD01-02</strain>
    </source>
</reference>
<protein>
    <submittedName>
        <fullName evidence="6">TetR family transcriptional regulator</fullName>
    </submittedName>
</protein>